<evidence type="ECO:0000256" key="4">
    <source>
        <dbReference type="ARBA" id="ARBA00022679"/>
    </source>
</evidence>
<evidence type="ECO:0000313" key="15">
    <source>
        <dbReference type="Proteomes" id="UP000548423"/>
    </source>
</evidence>
<evidence type="ECO:0000256" key="9">
    <source>
        <dbReference type="ARBA" id="ARBA00022989"/>
    </source>
</evidence>
<evidence type="ECO:0000256" key="3">
    <source>
        <dbReference type="ARBA" id="ARBA00022553"/>
    </source>
</evidence>
<dbReference type="Pfam" id="PF06580">
    <property type="entry name" value="His_kinase"/>
    <property type="match status" value="1"/>
</dbReference>
<dbReference type="Gene3D" id="6.10.340.10">
    <property type="match status" value="1"/>
</dbReference>
<evidence type="ECO:0000256" key="2">
    <source>
        <dbReference type="ARBA" id="ARBA00022475"/>
    </source>
</evidence>
<dbReference type="Pfam" id="PF02518">
    <property type="entry name" value="HATPase_c"/>
    <property type="match status" value="1"/>
</dbReference>
<evidence type="ECO:0000259" key="13">
    <source>
        <dbReference type="PROSITE" id="PS50885"/>
    </source>
</evidence>
<dbReference type="InterPro" id="IPR050640">
    <property type="entry name" value="Bact_2-comp_sensor_kinase"/>
</dbReference>
<evidence type="ECO:0000256" key="5">
    <source>
        <dbReference type="ARBA" id="ARBA00022692"/>
    </source>
</evidence>
<dbReference type="GO" id="GO:0005524">
    <property type="term" value="F:ATP binding"/>
    <property type="evidence" value="ECO:0007669"/>
    <property type="project" value="UniProtKB-KW"/>
</dbReference>
<dbReference type="AlphaFoldDB" id="A0A852TJR4"/>
<dbReference type="CDD" id="cd06225">
    <property type="entry name" value="HAMP"/>
    <property type="match status" value="1"/>
</dbReference>
<dbReference type="Gene3D" id="3.30.565.10">
    <property type="entry name" value="Histidine kinase-like ATPase, C-terminal domain"/>
    <property type="match status" value="1"/>
</dbReference>
<keyword evidence="6" id="KW-0547">Nucleotide-binding</keyword>
<keyword evidence="8" id="KW-0067">ATP-binding</keyword>
<dbReference type="EMBL" id="JACCBX010000017">
    <property type="protein sequence ID" value="NYE08992.1"/>
    <property type="molecule type" value="Genomic_DNA"/>
</dbReference>
<dbReference type="SUPFAM" id="SSF158472">
    <property type="entry name" value="HAMP domain-like"/>
    <property type="match status" value="1"/>
</dbReference>
<organism evidence="14 15">
    <name type="scientific">Neobacillus niacini</name>
    <dbReference type="NCBI Taxonomy" id="86668"/>
    <lineage>
        <taxon>Bacteria</taxon>
        <taxon>Bacillati</taxon>
        <taxon>Bacillota</taxon>
        <taxon>Bacilli</taxon>
        <taxon>Bacillales</taxon>
        <taxon>Bacillaceae</taxon>
        <taxon>Neobacillus</taxon>
    </lineage>
</organism>
<gene>
    <name evidence="14" type="ORF">F4694_005849</name>
</gene>
<sequence length="610" mass="69785">MNSRKNNQMIKKYIFSLPYRAKLILVFSLLILLTATILGTITYYQFSKSSRERTEEYQIQLADQINQNLNRYLREMQIMSLSPLYDQEILDILKSHKEQGESTSFPPAGERVPMWRYISGLIHMRNEIKGIHIMANDGTIFSNLDSNTVMLKAFESDNDWIKQIKKADGNWVLLPLHKPFYYLNKDTSVFSVSRLIRDPSSFEPLGIIKIDLKQELIQEIVSNPNEKSHIFILDHNNQFIYPNKEDKIIESSFLEDLGDIKVNNYTNIPIDGTEYMMVYNQSNYSGVKTIMLTPQSTVFSEVNNLRRVMILVVFMGILISFLLGFLLSKPLVESIHQLRRAMKNVEKGNLGQRVSITSNDEIGELGKGFNHMINEIDRLVSEVYKTSLREKEAEIRALQSQMNPHFLYNTLESINMLAITKGNFDVSDMVSSLGKLLRYTIDNTSKIVTLESELSFIRSYVAIQKVRIGEDLQYHENIEPAVLHVYLPKLILQPFVENAIVHGGILQGRTITINAHKVGPILKITICDNGKGVSSQQLAKLKNLIKNHDTTSSDKHNGIALSNVHERLQLLYGKQYGIKIDSQEQYGFSVTLTLPIQTKEEADDERNING</sequence>
<dbReference type="GO" id="GO:0005886">
    <property type="term" value="C:plasma membrane"/>
    <property type="evidence" value="ECO:0007669"/>
    <property type="project" value="UniProtKB-SubCell"/>
</dbReference>
<comment type="caution">
    <text evidence="14">The sequence shown here is derived from an EMBL/GenBank/DDBJ whole genome shotgun (WGS) entry which is preliminary data.</text>
</comment>
<reference evidence="15" key="1">
    <citation type="submission" date="2020-07" db="EMBL/GenBank/DDBJ databases">
        <authorList>
            <person name="Partida-Martinez L."/>
            <person name="Huntemann M."/>
            <person name="Clum A."/>
            <person name="Wang J."/>
            <person name="Palaniappan K."/>
            <person name="Ritter S."/>
            <person name="Chen I.-M."/>
            <person name="Stamatis D."/>
            <person name="Reddy T."/>
            <person name="O'Malley R."/>
            <person name="Daum C."/>
            <person name="Shapiro N."/>
            <person name="Ivanova N."/>
            <person name="Kyrpides N."/>
            <person name="Woyke T."/>
        </authorList>
    </citation>
    <scope>NUCLEOTIDE SEQUENCE [LARGE SCALE GENOMIC DNA]</scope>
    <source>
        <strain evidence="15">AT2.8</strain>
    </source>
</reference>
<evidence type="ECO:0000256" key="8">
    <source>
        <dbReference type="ARBA" id="ARBA00022840"/>
    </source>
</evidence>
<proteinExistence type="predicted"/>
<dbReference type="PANTHER" id="PTHR34220:SF11">
    <property type="entry name" value="SENSOR PROTEIN KINASE HPTS"/>
    <property type="match status" value="1"/>
</dbReference>
<dbReference type="InterPro" id="IPR003594">
    <property type="entry name" value="HATPase_dom"/>
</dbReference>
<accession>A0A852TJR4</accession>
<evidence type="ECO:0000256" key="1">
    <source>
        <dbReference type="ARBA" id="ARBA00004651"/>
    </source>
</evidence>
<keyword evidence="10" id="KW-0902">Two-component regulatory system</keyword>
<feature type="domain" description="HAMP" evidence="13">
    <location>
        <begin position="329"/>
        <end position="381"/>
    </location>
</feature>
<evidence type="ECO:0000256" key="10">
    <source>
        <dbReference type="ARBA" id="ARBA00023012"/>
    </source>
</evidence>
<keyword evidence="2" id="KW-1003">Cell membrane</keyword>
<evidence type="ECO:0000256" key="7">
    <source>
        <dbReference type="ARBA" id="ARBA00022777"/>
    </source>
</evidence>
<name>A0A852TJR4_9BACI</name>
<evidence type="ECO:0000313" key="14">
    <source>
        <dbReference type="EMBL" id="NYE08992.1"/>
    </source>
</evidence>
<evidence type="ECO:0000256" key="6">
    <source>
        <dbReference type="ARBA" id="ARBA00022741"/>
    </source>
</evidence>
<dbReference type="InterPro" id="IPR010559">
    <property type="entry name" value="Sig_transdc_His_kin_internal"/>
</dbReference>
<dbReference type="SUPFAM" id="SSF55874">
    <property type="entry name" value="ATPase domain of HSP90 chaperone/DNA topoisomerase II/histidine kinase"/>
    <property type="match status" value="1"/>
</dbReference>
<protein>
    <submittedName>
        <fullName evidence="14">Two-component system sensor histidine kinase YesM</fullName>
        <ecNumber evidence="14">2.7.13.3</ecNumber>
    </submittedName>
</protein>
<evidence type="ECO:0000256" key="11">
    <source>
        <dbReference type="ARBA" id="ARBA00023136"/>
    </source>
</evidence>
<keyword evidence="11 12" id="KW-0472">Membrane</keyword>
<reference evidence="15" key="2">
    <citation type="submission" date="2020-08" db="EMBL/GenBank/DDBJ databases">
        <title>The Agave Microbiome: Exploring the role of microbial communities in plant adaptations to desert environments.</title>
        <authorList>
            <person name="Partida-Martinez L.P."/>
        </authorList>
    </citation>
    <scope>NUCLEOTIDE SEQUENCE [LARGE SCALE GENOMIC DNA]</scope>
    <source>
        <strain evidence="15">AT2.8</strain>
    </source>
</reference>
<dbReference type="InterPro" id="IPR003660">
    <property type="entry name" value="HAMP_dom"/>
</dbReference>
<dbReference type="Proteomes" id="UP000548423">
    <property type="component" value="Unassembled WGS sequence"/>
</dbReference>
<keyword evidence="5 12" id="KW-0812">Transmembrane</keyword>
<dbReference type="EC" id="2.7.13.3" evidence="14"/>
<comment type="subcellular location">
    <subcellularLocation>
        <location evidence="1">Cell membrane</location>
        <topology evidence="1">Multi-pass membrane protein</topology>
    </subcellularLocation>
</comment>
<keyword evidence="7 14" id="KW-0418">Kinase</keyword>
<keyword evidence="3" id="KW-0597">Phosphoprotein</keyword>
<dbReference type="GO" id="GO:0000155">
    <property type="term" value="F:phosphorelay sensor kinase activity"/>
    <property type="evidence" value="ECO:0007669"/>
    <property type="project" value="InterPro"/>
</dbReference>
<keyword evidence="9 12" id="KW-1133">Transmembrane helix</keyword>
<dbReference type="Pfam" id="PF00672">
    <property type="entry name" value="HAMP"/>
    <property type="match status" value="1"/>
</dbReference>
<keyword evidence="4 14" id="KW-0808">Transferase</keyword>
<dbReference type="PROSITE" id="PS50885">
    <property type="entry name" value="HAMP"/>
    <property type="match status" value="1"/>
</dbReference>
<dbReference type="InterPro" id="IPR036890">
    <property type="entry name" value="HATPase_C_sf"/>
</dbReference>
<dbReference type="PANTHER" id="PTHR34220">
    <property type="entry name" value="SENSOR HISTIDINE KINASE YPDA"/>
    <property type="match status" value="1"/>
</dbReference>
<evidence type="ECO:0000256" key="12">
    <source>
        <dbReference type="SAM" id="Phobius"/>
    </source>
</evidence>
<dbReference type="SMART" id="SM00304">
    <property type="entry name" value="HAMP"/>
    <property type="match status" value="1"/>
</dbReference>
<feature type="transmembrane region" description="Helical" evidence="12">
    <location>
        <begin position="308"/>
        <end position="332"/>
    </location>
</feature>